<evidence type="ECO:0000313" key="2">
    <source>
        <dbReference type="EMBL" id="RKP17609.1"/>
    </source>
</evidence>
<sequence>MTAPRPGNPSHLIDTIQSYLKEFPDDSNHPLFKRMKMIVFTHFSFHETYFKAKNLLKDNKKANEFLKWVQLDGDTYNQRLHFSKAIALASNSFDSRYIALIEDDFPLCEGKWSTFMRALYQLQLESPDHCSLFIGTGGRQTIANTLSNLLVNESNYPTDVILQKCLRGHFQECSSCKMVATKTLLMYHVGYNTSTMNSRLYGQEQFQCGWRHPFNGELDVRIV</sequence>
<dbReference type="AlphaFoldDB" id="A0A075AWL5"/>
<dbReference type="HOGENOM" id="CLU_1240740_0_0_1"/>
<name>A0A075AWL5_ROZAC</name>
<reference evidence="2" key="3">
    <citation type="submission" date="2018-08" db="EMBL/GenBank/DDBJ databases">
        <title>Leveraging single-cell genomics to expand the Fungal Tree of Life.</title>
        <authorList>
            <consortium name="DOE Joint Genome Institute"/>
            <person name="Ahrendt S.R."/>
            <person name="Quandt C.A."/>
            <person name="Ciobanu D."/>
            <person name="Clum A."/>
            <person name="Salamov A."/>
            <person name="Andreopoulos B."/>
            <person name="Cheng J.-F."/>
            <person name="Woyke T."/>
            <person name="Pelin A."/>
            <person name="Henrissat B."/>
            <person name="Reynolds N."/>
            <person name="Benny G.L."/>
            <person name="Smith M.E."/>
            <person name="James T.Y."/>
            <person name="Grigoriev I.V."/>
        </authorList>
    </citation>
    <scope>NUCLEOTIDE SEQUENCE</scope>
    <source>
        <strain evidence="2">CSF55</strain>
    </source>
</reference>
<reference evidence="1 3" key="1">
    <citation type="journal article" date="2013" name="Curr. Biol.">
        <title>Shared signatures of parasitism and phylogenomics unite Cryptomycota and microsporidia.</title>
        <authorList>
            <person name="James T.Y."/>
            <person name="Pelin A."/>
            <person name="Bonen L."/>
            <person name="Ahrendt S."/>
            <person name="Sain D."/>
            <person name="Corradi N."/>
            <person name="Stajich J.E."/>
        </authorList>
    </citation>
    <scope>NUCLEOTIDE SEQUENCE [LARGE SCALE GENOMIC DNA]</scope>
    <source>
        <strain evidence="1 3">CSF55</strain>
        <strain evidence="1 3">CSF55</strain>
    </source>
</reference>
<evidence type="ECO:0000313" key="1">
    <source>
        <dbReference type="EMBL" id="EPZ34617.1"/>
    </source>
</evidence>
<reference evidence="4" key="2">
    <citation type="journal article" date="2018" name="Nat. Microbiol.">
        <title>Leveraging single-cell genomics to expand the fungal tree of life.</title>
        <authorList>
            <person name="Ahrendt S.R."/>
            <person name="Quandt C.A."/>
            <person name="Ciobanu D."/>
            <person name="Clum A."/>
            <person name="Salamov A."/>
            <person name="Andreopoulos B."/>
            <person name="Cheng J.F."/>
            <person name="Woyke T."/>
            <person name="Pelin A."/>
            <person name="Henrissat B."/>
            <person name="Reynolds N.K."/>
            <person name="Benny G.L."/>
            <person name="Smith M.E."/>
            <person name="James T.Y."/>
            <person name="Grigoriev I.V."/>
        </authorList>
    </citation>
    <scope>NUCLEOTIDE SEQUENCE [LARGE SCALE GENOMIC DNA]</scope>
    <source>
        <strain evidence="4">CSF55</strain>
    </source>
</reference>
<accession>A0A075AWL5</accession>
<gene>
    <name evidence="1" type="ORF">O9G_001919</name>
    <name evidence="2" type="ORF">ROZALSC1DRAFT_30609</name>
</gene>
<organism evidence="1 3">
    <name type="scientific">Rozella allomycis (strain CSF55)</name>
    <dbReference type="NCBI Taxonomy" id="988480"/>
    <lineage>
        <taxon>Eukaryota</taxon>
        <taxon>Fungi</taxon>
        <taxon>Fungi incertae sedis</taxon>
        <taxon>Cryptomycota</taxon>
        <taxon>Cryptomycota incertae sedis</taxon>
        <taxon>Rozella</taxon>
    </lineage>
</organism>
<keyword evidence="3" id="KW-1185">Reference proteome</keyword>
<protein>
    <submittedName>
        <fullName evidence="1">Uncharacterized protein</fullName>
    </submittedName>
</protein>
<dbReference type="Proteomes" id="UP000281549">
    <property type="component" value="Unassembled WGS sequence"/>
</dbReference>
<dbReference type="EMBL" id="ML005752">
    <property type="protein sequence ID" value="RKP17609.1"/>
    <property type="molecule type" value="Genomic_DNA"/>
</dbReference>
<dbReference type="OrthoDB" id="3339358at2759"/>
<proteinExistence type="predicted"/>
<evidence type="ECO:0000313" key="3">
    <source>
        <dbReference type="Proteomes" id="UP000030755"/>
    </source>
</evidence>
<dbReference type="STRING" id="988480.A0A075AWL5"/>
<dbReference type="EMBL" id="KE560937">
    <property type="protein sequence ID" value="EPZ34617.1"/>
    <property type="molecule type" value="Genomic_DNA"/>
</dbReference>
<evidence type="ECO:0000313" key="4">
    <source>
        <dbReference type="Proteomes" id="UP000281549"/>
    </source>
</evidence>
<dbReference type="Proteomes" id="UP000030755">
    <property type="component" value="Unassembled WGS sequence"/>
</dbReference>